<dbReference type="PROSITE" id="PS00636">
    <property type="entry name" value="DNAJ_1"/>
    <property type="match status" value="1"/>
</dbReference>
<sequence length="327" mass="34767">MASQDWLEKDFYKILGVEKDISAADLKKRYRKLARDNHPDTHPGDTAKEERFKQISEAYSVLSDEKQRAEYDQIRAMGAGGARFSPGAGGFEDIFGGSFGGFGGRRGGQQYTNADFEDLLGQMFGGQAGAMGGRGGFGTGFQAGPQKGRDQRASVTIDFRAAALGETKTFEADGRKVSVRIPAGVDDGQTIRLRGKGAPSPNGGEAGDLLLKVSVRPHEVFSKEGKNLVVELPVTFAEAVRGATVEVPTLDGDTVRVKVPAGSSSGKTLRVRGRGIATKSAKGDLLVKLVVAVPSHLTSAQEKALDAFIEASPAESPREDLLRKAKV</sequence>
<dbReference type="SUPFAM" id="SSF46565">
    <property type="entry name" value="Chaperone J-domain"/>
    <property type="match status" value="1"/>
</dbReference>
<keyword evidence="1" id="KW-0143">Chaperone</keyword>
<dbReference type="InterPro" id="IPR001623">
    <property type="entry name" value="DnaJ_domain"/>
</dbReference>
<feature type="domain" description="J" evidence="2">
    <location>
        <begin position="10"/>
        <end position="75"/>
    </location>
</feature>
<dbReference type="PROSITE" id="PS50076">
    <property type="entry name" value="DNAJ_2"/>
    <property type="match status" value="1"/>
</dbReference>
<dbReference type="EMBL" id="JALXSQ010000044">
    <property type="protein sequence ID" value="MCT2043448.1"/>
    <property type="molecule type" value="Genomic_DNA"/>
</dbReference>
<dbReference type="CDD" id="cd10747">
    <property type="entry name" value="DnaJ_C"/>
    <property type="match status" value="1"/>
</dbReference>
<name>A0ABT2HYQ6_9MICO</name>
<dbReference type="CDD" id="cd06257">
    <property type="entry name" value="DnaJ"/>
    <property type="match status" value="1"/>
</dbReference>
<dbReference type="Pfam" id="PF00226">
    <property type="entry name" value="DnaJ"/>
    <property type="match status" value="1"/>
</dbReference>
<evidence type="ECO:0000313" key="3">
    <source>
        <dbReference type="EMBL" id="MCT2043448.1"/>
    </source>
</evidence>
<dbReference type="Gene3D" id="1.10.287.110">
    <property type="entry name" value="DnaJ domain"/>
    <property type="match status" value="1"/>
</dbReference>
<organism evidence="3 4">
    <name type="scientific">Pseudoclavibacter albus</name>
    <dbReference type="NCBI Taxonomy" id="272241"/>
    <lineage>
        <taxon>Bacteria</taxon>
        <taxon>Bacillati</taxon>
        <taxon>Actinomycetota</taxon>
        <taxon>Actinomycetes</taxon>
        <taxon>Micrococcales</taxon>
        <taxon>Microbacteriaceae</taxon>
        <taxon>Pseudoclavibacter</taxon>
    </lineage>
</organism>
<accession>A0ABT2HYQ6</accession>
<evidence type="ECO:0000259" key="2">
    <source>
        <dbReference type="PROSITE" id="PS50076"/>
    </source>
</evidence>
<dbReference type="Gene3D" id="2.60.260.20">
    <property type="entry name" value="Urease metallochaperone UreE, N-terminal domain"/>
    <property type="match status" value="2"/>
</dbReference>
<dbReference type="PRINTS" id="PR00625">
    <property type="entry name" value="JDOMAIN"/>
</dbReference>
<dbReference type="RefSeq" id="WP_260104609.1">
    <property type="nucleotide sequence ID" value="NZ_JALXSQ010000044.1"/>
</dbReference>
<dbReference type="Proteomes" id="UP001525379">
    <property type="component" value="Unassembled WGS sequence"/>
</dbReference>
<gene>
    <name evidence="3" type="ORF">M3D15_08930</name>
</gene>
<reference evidence="3 4" key="1">
    <citation type="submission" date="2022-04" db="EMBL/GenBank/DDBJ databases">
        <title>Human microbiome associated bacterial genomes.</title>
        <authorList>
            <person name="Sandstrom S."/>
            <person name="Salamzade R."/>
            <person name="Kalan L.R."/>
        </authorList>
    </citation>
    <scope>NUCLEOTIDE SEQUENCE [LARGE SCALE GENOMIC DNA]</scope>
    <source>
        <strain evidence="4">p3-SID1799</strain>
    </source>
</reference>
<dbReference type="InterPro" id="IPR002939">
    <property type="entry name" value="DnaJ_C"/>
</dbReference>
<dbReference type="InterPro" id="IPR018253">
    <property type="entry name" value="DnaJ_domain_CS"/>
</dbReference>
<dbReference type="Pfam" id="PF01556">
    <property type="entry name" value="DnaJ_C"/>
    <property type="match status" value="1"/>
</dbReference>
<dbReference type="PANTHER" id="PTHR43096:SF52">
    <property type="entry name" value="DNAJ HOMOLOG 1, MITOCHONDRIAL-RELATED"/>
    <property type="match status" value="1"/>
</dbReference>
<comment type="caution">
    <text evidence="3">The sequence shown here is derived from an EMBL/GenBank/DDBJ whole genome shotgun (WGS) entry which is preliminary data.</text>
</comment>
<protein>
    <submittedName>
        <fullName evidence="3">DnaJ domain-containing protein</fullName>
    </submittedName>
</protein>
<dbReference type="InterPro" id="IPR036869">
    <property type="entry name" value="J_dom_sf"/>
</dbReference>
<evidence type="ECO:0000256" key="1">
    <source>
        <dbReference type="ARBA" id="ARBA00023186"/>
    </source>
</evidence>
<proteinExistence type="predicted"/>
<dbReference type="SMART" id="SM00271">
    <property type="entry name" value="DnaJ"/>
    <property type="match status" value="1"/>
</dbReference>
<evidence type="ECO:0000313" key="4">
    <source>
        <dbReference type="Proteomes" id="UP001525379"/>
    </source>
</evidence>
<dbReference type="PANTHER" id="PTHR43096">
    <property type="entry name" value="DNAJ HOMOLOG 1, MITOCHONDRIAL-RELATED"/>
    <property type="match status" value="1"/>
</dbReference>
<dbReference type="InterPro" id="IPR008971">
    <property type="entry name" value="HSP40/DnaJ_pept-bd"/>
</dbReference>
<dbReference type="SUPFAM" id="SSF49493">
    <property type="entry name" value="HSP40/DnaJ peptide-binding domain"/>
    <property type="match status" value="2"/>
</dbReference>
<keyword evidence="4" id="KW-1185">Reference proteome</keyword>